<keyword evidence="3" id="KW-0805">Transcription regulation</keyword>
<dbReference type="InterPro" id="IPR024557">
    <property type="entry name" value="CNOT1_dom_4"/>
</dbReference>
<feature type="compositionally biased region" description="Low complexity" evidence="8">
    <location>
        <begin position="1"/>
        <end position="19"/>
    </location>
</feature>
<feature type="compositionally biased region" description="Gly residues" evidence="8">
    <location>
        <begin position="116"/>
        <end position="129"/>
    </location>
</feature>
<dbReference type="InterPro" id="IPR055454">
    <property type="entry name" value="CNOT1-like_NOT1_connector"/>
</dbReference>
<dbReference type="Pfam" id="PF16418">
    <property type="entry name" value="CNOT1_HEAT"/>
    <property type="match status" value="1"/>
</dbReference>
<proteinExistence type="predicted"/>
<evidence type="ECO:0000256" key="5">
    <source>
        <dbReference type="ARBA" id="ARBA00023242"/>
    </source>
</evidence>
<feature type="domain" description="CCR4-NOT transcription complex subunit 1 CAF1-binding" evidence="11">
    <location>
        <begin position="1014"/>
        <end position="1234"/>
    </location>
</feature>
<evidence type="ECO:0000256" key="7">
    <source>
        <dbReference type="ARBA" id="ARBA00074459"/>
    </source>
</evidence>
<comment type="function">
    <text evidence="6">Acts as a component of the CCR4-NOT core complex, which in the nucleus seems to be a general transcription factor, and in the cytoplasm the major mRNA deadenylase involved in mRNA turnover. The NOT protein subcomplex negatively regulates the basal and activated transcription of many genes. Preferentially affects TC-type TATA element-dependent transcription. Could directly or indirectly inhibit component(s) of the general transcription machinery.</text>
</comment>
<dbReference type="PANTHER" id="PTHR13162:SF8">
    <property type="entry name" value="CCR4-NOT TRANSCRIPTION COMPLEX SUBUNIT 1"/>
    <property type="match status" value="1"/>
</dbReference>
<dbReference type="HOGENOM" id="CLU_000286_3_1_1"/>
<accession>R7YSP3</accession>
<evidence type="ECO:0000256" key="1">
    <source>
        <dbReference type="ARBA" id="ARBA00004123"/>
    </source>
</evidence>
<dbReference type="InterPro" id="IPR032191">
    <property type="entry name" value="CNOT1_CAF1_bind"/>
</dbReference>
<keyword evidence="5" id="KW-0539">Nucleus</keyword>
<evidence type="ECO:0000259" key="14">
    <source>
        <dbReference type="Pfam" id="PF25097"/>
    </source>
</evidence>
<protein>
    <recommendedName>
        <fullName evidence="7">General negative regulator of transcription subunit 1</fullName>
    </recommendedName>
</protein>
<sequence>MSQQFSWGSSRQQQSGRRGLTPISTAFNSGAPSASPSRNAFSPSQTSFPAIQPLASRHVASRASSFSSSSPFSPTNTGSQQPPSNQLLSSGRPRTIAPPGNPSSASSAAAVPTASQGGGGASSSGGGGSRLARGSPSLSQNSNIGSPSSLSNPSSAAPGQSLSKIVIAQIFVLLSTIRDDKDKAKWDSQADQIRKLIESCGMDVYAKYFRRLLSNNAAQIFPGAGRSSDASGSYRLLVEEMQKITTDTQQAYKIAESIDGPEADLFKDFDLSAFMEHFKLDPLARTALALALKTASKPDLRMKAADAILTNNLENFLAIALPPYDHSQVDLLPSFVASVLERLIQYPPRSWSDEDKLELVKVVRSRYAKNGMLVPTEVAAALYVVELVGPQNPLVRLVQRTGPRGTSSLEACRDLLASAEIRDISYQQVASVLLYMVIAQDGQAYNAGTFVAALREHRAGQRLDWQDIVASFDREDLRVTKSQFLALYNALLPLATAYENFDIQRLWGGDWQYGDTQLSFVVAFLSCSPEELDASQIPRLRAAYSMDMYEDAPEDVKAYASSAIRHPFVSLDATSMLFTTVFRSQETYNQAASMRIPNTIINPHTQMFTVSAAAVPKPWGGVQEMALKQLLDPFVEKTLPNHGFVLHGLWKADHHWLAQRLIEKYMQSPLVLLPIFEHAQELGWLDSLIALNSDMSVDLAALAHGQDLFDLDAWLEQMFLQLPQVFPRILLTFLTTKGEDEFRILRENEPPSTVPLLVKTVYPLLSSLQGHLSDEELVKLQRDCMQRYPRLINYGEGFDDIINANGKNGNAMSPEIDAQMQEHYKKMYGGESEVREVVEVLQKYKTSEDPVEQDLFACMIHGLFDEYSCFGEYPLEALAVTAVLFGSIINYNLLSRIPLQAALAMVLEAVQEFKPATTMYKFGLQALLHFKSRLQEWPSFCDRLLRVSDLRNTEIWEVAQEVVRSQHGSDALNGDTRNGMPHSNGNVDQFPPPEPMYPPFSCLNVDPPVRGDLYEEPDEDVQDKVLFVLNNVSERNLKDKLKDLREALEEKHHQWFAGYLVEERAKMQPNFQQLYLDMLELFNDKTLWAEVLHETYSSVIRMLNSDSTITSSTERTHLKNLGGWLGSLTIARDQPIKFKNISFKDLLIEGHDTQRLVITIPFTCKVLLQAAKSKIFKPPNPWTMEIIRLLLELYHFAELKLNLKFEIEVLCKGLDLDYKTIEPSESIRSRPVPEDELLGPVVLSEGPDGFGDYSLMNLNRARVPSERFTPAAIAASLPDIANLLVIPPTSTNLIPPARMTQVYAYAAQQAVAEIIGPVVERSVTIAAISTAQLVIKDYATEPDEDRFRLAAHSMVKSLAGCLALVTCKEPLKMSMLNSIRLAARELPEQALPEGSILMFVNDNLDLVCSYVERAAEEQSLPEIDAHIEDGIRARRHHNSTRPNEQFMDPLVSRWAGYIPEPYRQGPNGLNREQLAIFEDFGRQVRGLPGHANAASQDSGRQVLDLLQDHFPPIPNLATPAEGPVLTRAGIQQVSRMQPTPAAQLSQAQPQINDYIDAQSVVERIRELFAEVQHAAREAPEEHIEDMPPTAPTRAAFHQLLVALASSGSQLDTVSEALAHFIFEYIYNEAERRLEVEVMVRLLGNVCDIAVKTGKRVMTWLANLDERKLFNVTATICWLSSGLLTIDRVDQSVAKAFDDRNVAAAEFLSALMDELLLTGQPGVLRADLVRSLGALTRWLIEDPQLEVGKQIVSKLQVPADTLPSPAYSNKQDQLEYLFDEWIHLQRRDAPEKSIAAFVRQLLQSEAMSTREASMDFLRVCIDKSVEVYETDEAYLPPRLAPHDAYTHIDALAQLVVCLVVYRGEPEGTDKTDKPTYFEGILSLIVLNLCHHQNKRGEDFNQKVFFRLFSSILCSLRSAAEALAGLEDDMMNVMGRAFLALQPNYFPGFAFAWLSLISNRIFMPAMLNQGEQSEQSGLDIYVKLFEILLAYTGGLLKPSQPSGAAANFHRGVLRVLSVLYHDFPEFLAENHFQLCNAIPAHCHQLRNIVTSAYPSFLATLPDPFFSGLRVDLIDDVRSAPRILGDFKSPIREAKIQETVDKLLVSDEIDSAEVDKICQAVYNVQRKATAFQNEPINVNTVLLHALVLYIGTKAIPTPSDAGSSFDSSSAGVKLLEQLVMTLSIEARHYFLGAITNQLRWPNSHTYFFSCFIMHLFRARHQDAQALQDVQQQITRVLIERMVVAHRPHPWGLMVTLVELLRNQAFGFWELPFVKAAPEEEQLIQSVFALMHQRNAGIA</sequence>
<evidence type="ECO:0000259" key="10">
    <source>
        <dbReference type="Pfam" id="PF12842"/>
    </source>
</evidence>
<dbReference type="Gene3D" id="1.25.40.180">
    <property type="match status" value="1"/>
</dbReference>
<dbReference type="InterPro" id="IPR032193">
    <property type="entry name" value="CNOT1_TTP_bind"/>
</dbReference>
<evidence type="ECO:0000313" key="16">
    <source>
        <dbReference type="Proteomes" id="UP000016924"/>
    </source>
</evidence>
<dbReference type="Pfam" id="PF12842">
    <property type="entry name" value="DUF3819"/>
    <property type="match status" value="1"/>
</dbReference>
<dbReference type="InterPro" id="IPR040398">
    <property type="entry name" value="Not1"/>
</dbReference>
<organism evidence="15 16">
    <name type="scientific">Coniosporium apollinis (strain CBS 100218)</name>
    <name type="common">Rock-inhabiting black yeast</name>
    <dbReference type="NCBI Taxonomy" id="1168221"/>
    <lineage>
        <taxon>Eukaryota</taxon>
        <taxon>Fungi</taxon>
        <taxon>Dikarya</taxon>
        <taxon>Ascomycota</taxon>
        <taxon>Pezizomycotina</taxon>
        <taxon>Dothideomycetes</taxon>
        <taxon>Dothideomycetes incertae sedis</taxon>
        <taxon>Coniosporium</taxon>
    </lineage>
</organism>
<feature type="domain" description="CCR4-NOT transcription complex subunit 1 HEAT repeat" evidence="13">
    <location>
        <begin position="626"/>
        <end position="769"/>
    </location>
</feature>
<feature type="compositionally biased region" description="Low complexity" evidence="8">
    <location>
        <begin position="130"/>
        <end position="158"/>
    </location>
</feature>
<evidence type="ECO:0000256" key="6">
    <source>
        <dbReference type="ARBA" id="ARBA00059181"/>
    </source>
</evidence>
<dbReference type="PANTHER" id="PTHR13162">
    <property type="entry name" value="CCR4-NOT TRANSCRIPTION COMPLEX"/>
    <property type="match status" value="1"/>
</dbReference>
<evidence type="ECO:0000259" key="9">
    <source>
        <dbReference type="Pfam" id="PF04054"/>
    </source>
</evidence>
<dbReference type="GO" id="GO:0060090">
    <property type="term" value="F:molecular adaptor activity"/>
    <property type="evidence" value="ECO:0007669"/>
    <property type="project" value="TreeGrafter"/>
</dbReference>
<dbReference type="CDD" id="cd20710">
    <property type="entry name" value="NOT1_connector"/>
    <property type="match status" value="1"/>
</dbReference>
<dbReference type="Gene3D" id="1.25.40.790">
    <property type="match status" value="1"/>
</dbReference>
<keyword evidence="16" id="KW-1185">Reference proteome</keyword>
<evidence type="ECO:0000259" key="11">
    <source>
        <dbReference type="Pfam" id="PF16415"/>
    </source>
</evidence>
<dbReference type="RefSeq" id="XP_007780180.1">
    <property type="nucleotide sequence ID" value="XM_007781990.1"/>
</dbReference>
<evidence type="ECO:0000259" key="13">
    <source>
        <dbReference type="Pfam" id="PF16418"/>
    </source>
</evidence>
<dbReference type="GO" id="GO:0000289">
    <property type="term" value="P:nuclear-transcribed mRNA poly(A) tail shortening"/>
    <property type="evidence" value="ECO:0007669"/>
    <property type="project" value="UniProtKB-ARBA"/>
</dbReference>
<dbReference type="GO" id="GO:0030015">
    <property type="term" value="C:CCR4-NOT core complex"/>
    <property type="evidence" value="ECO:0007669"/>
    <property type="project" value="InterPro"/>
</dbReference>
<evidence type="ECO:0000313" key="15">
    <source>
        <dbReference type="EMBL" id="EON64863.1"/>
    </source>
</evidence>
<dbReference type="GO" id="GO:0005634">
    <property type="term" value="C:nucleus"/>
    <property type="evidence" value="ECO:0007669"/>
    <property type="project" value="UniProtKB-SubCell"/>
</dbReference>
<evidence type="ECO:0000259" key="12">
    <source>
        <dbReference type="Pfam" id="PF16417"/>
    </source>
</evidence>
<dbReference type="STRING" id="1168221.R7YSP3"/>
<feature type="domain" description="CCR4-NOT transcription complex subunit 1" evidence="10">
    <location>
        <begin position="1300"/>
        <end position="1437"/>
    </location>
</feature>
<keyword evidence="2" id="KW-0678">Repressor</keyword>
<dbReference type="OMA" id="IDEYHCY"/>
<dbReference type="GO" id="GO:0017148">
    <property type="term" value="P:negative regulation of translation"/>
    <property type="evidence" value="ECO:0007669"/>
    <property type="project" value="InterPro"/>
</dbReference>
<feature type="compositionally biased region" description="Polar residues" evidence="8">
    <location>
        <begin position="22"/>
        <end position="49"/>
    </location>
</feature>
<dbReference type="Gene3D" id="1.25.40.840">
    <property type="entry name" value="CCR4-NOT transcription complex subunit 1 TTP binding domain"/>
    <property type="match status" value="1"/>
</dbReference>
<dbReference type="InterPro" id="IPR038535">
    <property type="entry name" value="CNOT1_TTP_bind_sf"/>
</dbReference>
<dbReference type="Pfam" id="PF04054">
    <property type="entry name" value="Not1"/>
    <property type="match status" value="1"/>
</dbReference>
<dbReference type="InterPro" id="IPR007196">
    <property type="entry name" value="CCR4-Not_Not1_C"/>
</dbReference>
<dbReference type="Pfam" id="PF16417">
    <property type="entry name" value="CNOT1_TTP_bind"/>
    <property type="match status" value="1"/>
</dbReference>
<dbReference type="eggNOG" id="KOG1831">
    <property type="taxonomic scope" value="Eukaryota"/>
</dbReference>
<dbReference type="Pfam" id="PF16415">
    <property type="entry name" value="CNOT1_CAF1_bind"/>
    <property type="match status" value="1"/>
</dbReference>
<dbReference type="EMBL" id="JH767570">
    <property type="protein sequence ID" value="EON64863.1"/>
    <property type="molecule type" value="Genomic_DNA"/>
</dbReference>
<feature type="domain" description="CCR4-NOT transcription complex subunit 1 TTP binding" evidence="12">
    <location>
        <begin position="801"/>
        <end position="959"/>
    </location>
</feature>
<feature type="domain" description="CCR4-NOT transcription complex subunit 1-like NOT1 connector" evidence="14">
    <location>
        <begin position="1586"/>
        <end position="1740"/>
    </location>
</feature>
<evidence type="ECO:0000256" key="3">
    <source>
        <dbReference type="ARBA" id="ARBA00023015"/>
    </source>
</evidence>
<evidence type="ECO:0000256" key="2">
    <source>
        <dbReference type="ARBA" id="ARBA00022491"/>
    </source>
</evidence>
<feature type="region of interest" description="Disordered" evidence="8">
    <location>
        <begin position="1"/>
        <end position="158"/>
    </location>
</feature>
<dbReference type="Pfam" id="PF25097">
    <property type="entry name" value="ARM_Cnot1"/>
    <property type="match status" value="1"/>
</dbReference>
<name>R7YSP3_CONA1</name>
<dbReference type="Proteomes" id="UP000016924">
    <property type="component" value="Unassembled WGS sequence"/>
</dbReference>
<reference evidence="16" key="1">
    <citation type="submission" date="2012-06" db="EMBL/GenBank/DDBJ databases">
        <title>The genome sequence of Coniosporium apollinis CBS 100218.</title>
        <authorList>
            <consortium name="The Broad Institute Genome Sequencing Platform"/>
            <person name="Cuomo C."/>
            <person name="Gorbushina A."/>
            <person name="Noack S."/>
            <person name="Walker B."/>
            <person name="Young S.K."/>
            <person name="Zeng Q."/>
            <person name="Gargeya S."/>
            <person name="Fitzgerald M."/>
            <person name="Haas B."/>
            <person name="Abouelleil A."/>
            <person name="Alvarado L."/>
            <person name="Arachchi H.M."/>
            <person name="Berlin A.M."/>
            <person name="Chapman S.B."/>
            <person name="Goldberg J."/>
            <person name="Griggs A."/>
            <person name="Gujja S."/>
            <person name="Hansen M."/>
            <person name="Howarth C."/>
            <person name="Imamovic A."/>
            <person name="Larimer J."/>
            <person name="McCowan C."/>
            <person name="Montmayeur A."/>
            <person name="Murphy C."/>
            <person name="Neiman D."/>
            <person name="Pearson M."/>
            <person name="Priest M."/>
            <person name="Roberts A."/>
            <person name="Saif S."/>
            <person name="Shea T."/>
            <person name="Sisk P."/>
            <person name="Sykes S."/>
            <person name="Wortman J."/>
            <person name="Nusbaum C."/>
            <person name="Birren B."/>
        </authorList>
    </citation>
    <scope>NUCLEOTIDE SEQUENCE [LARGE SCALE GENOMIC DNA]</scope>
    <source>
        <strain evidence="16">CBS 100218</strain>
    </source>
</reference>
<evidence type="ECO:0000256" key="8">
    <source>
        <dbReference type="SAM" id="MobiDB-lite"/>
    </source>
</evidence>
<gene>
    <name evidence="15" type="ORF">W97_04097</name>
</gene>
<evidence type="ECO:0000256" key="4">
    <source>
        <dbReference type="ARBA" id="ARBA00023163"/>
    </source>
</evidence>
<comment type="subcellular location">
    <subcellularLocation>
        <location evidence="1">Nucleus</location>
    </subcellularLocation>
</comment>
<feature type="domain" description="CCR4-Not complex component Not1 C-terminal" evidence="9">
    <location>
        <begin position="1911"/>
        <end position="2283"/>
    </location>
</feature>
<dbReference type="FunFam" id="1.25.40.180:FF:000012">
    <property type="entry name" value="Ccr4-Not transcription complex subunit"/>
    <property type="match status" value="1"/>
</dbReference>
<feature type="region of interest" description="Disordered" evidence="8">
    <location>
        <begin position="969"/>
        <end position="991"/>
    </location>
</feature>
<dbReference type="GO" id="GO:0000932">
    <property type="term" value="C:P-body"/>
    <property type="evidence" value="ECO:0007669"/>
    <property type="project" value="TreeGrafter"/>
</dbReference>
<dbReference type="InterPro" id="IPR032194">
    <property type="entry name" value="CNOT1_HEAT"/>
</dbReference>
<feature type="compositionally biased region" description="Low complexity" evidence="8">
    <location>
        <begin position="56"/>
        <end position="90"/>
    </location>
</feature>
<dbReference type="GeneID" id="19901408"/>
<dbReference type="Gene3D" id="1.25.40.800">
    <property type="match status" value="1"/>
</dbReference>
<feature type="compositionally biased region" description="Low complexity" evidence="8">
    <location>
        <begin position="102"/>
        <end position="115"/>
    </location>
</feature>
<keyword evidence="4" id="KW-0804">Transcription</keyword>
<dbReference type="OrthoDB" id="1933107at2759"/>